<evidence type="ECO:0000256" key="1">
    <source>
        <dbReference type="SAM" id="SignalP"/>
    </source>
</evidence>
<dbReference type="Proteomes" id="UP001596317">
    <property type="component" value="Unassembled WGS sequence"/>
</dbReference>
<proteinExistence type="predicted"/>
<evidence type="ECO:0000313" key="3">
    <source>
        <dbReference type="Proteomes" id="UP001596317"/>
    </source>
</evidence>
<dbReference type="EMBL" id="JBHSWB010000001">
    <property type="protein sequence ID" value="MFC6662318.1"/>
    <property type="molecule type" value="Genomic_DNA"/>
</dbReference>
<organism evidence="2 3">
    <name type="scientific">Deinococcus multiflagellatus</name>
    <dbReference type="NCBI Taxonomy" id="1656887"/>
    <lineage>
        <taxon>Bacteria</taxon>
        <taxon>Thermotogati</taxon>
        <taxon>Deinococcota</taxon>
        <taxon>Deinococci</taxon>
        <taxon>Deinococcales</taxon>
        <taxon>Deinococcaceae</taxon>
        <taxon>Deinococcus</taxon>
    </lineage>
</organism>
<comment type="caution">
    <text evidence="2">The sequence shown here is derived from an EMBL/GenBank/DDBJ whole genome shotgun (WGS) entry which is preliminary data.</text>
</comment>
<protein>
    <submittedName>
        <fullName evidence="2">Uncharacterized protein</fullName>
    </submittedName>
</protein>
<feature type="signal peptide" evidence="1">
    <location>
        <begin position="1"/>
        <end position="21"/>
    </location>
</feature>
<accession>A0ABW1ZP75</accession>
<evidence type="ECO:0000313" key="2">
    <source>
        <dbReference type="EMBL" id="MFC6662318.1"/>
    </source>
</evidence>
<name>A0ABW1ZP75_9DEIO</name>
<feature type="chain" id="PRO_5046990205" evidence="1">
    <location>
        <begin position="22"/>
        <end position="40"/>
    </location>
</feature>
<dbReference type="RefSeq" id="WP_380058058.1">
    <property type="nucleotide sequence ID" value="NZ_JBHSWB010000001.1"/>
</dbReference>
<sequence length="40" mass="4099">MRVSLPCLVLGAALALSSAQAAPSVYVAYPRTATGCRMTT</sequence>
<keyword evidence="1" id="KW-0732">Signal</keyword>
<gene>
    <name evidence="2" type="ORF">ACFP90_19835</name>
</gene>
<reference evidence="3" key="1">
    <citation type="journal article" date="2019" name="Int. J. Syst. Evol. Microbiol.">
        <title>The Global Catalogue of Microorganisms (GCM) 10K type strain sequencing project: providing services to taxonomists for standard genome sequencing and annotation.</title>
        <authorList>
            <consortium name="The Broad Institute Genomics Platform"/>
            <consortium name="The Broad Institute Genome Sequencing Center for Infectious Disease"/>
            <person name="Wu L."/>
            <person name="Ma J."/>
        </authorList>
    </citation>
    <scope>NUCLEOTIDE SEQUENCE [LARGE SCALE GENOMIC DNA]</scope>
    <source>
        <strain evidence="3">CCUG 63830</strain>
    </source>
</reference>
<keyword evidence="3" id="KW-1185">Reference proteome</keyword>